<dbReference type="SUPFAM" id="SSF52047">
    <property type="entry name" value="RNI-like"/>
    <property type="match status" value="1"/>
</dbReference>
<dbReference type="EMBL" id="CALNXK010000462">
    <property type="protein sequence ID" value="CAH3186134.1"/>
    <property type="molecule type" value="Genomic_DNA"/>
</dbReference>
<sequence>MAQHQDRKRKGGSDPHHQMSRNHAPPPPLSIEVPEMRDLPDKLNPWSDDQLPVDILLLTVEDCEFLACYAFLKNSFKSYDQNLGFVYFGTMGETGEEALKVALMKCYKGSSGPGGSQNVIKNAVMQLRPKAAFLVGSCQGINPEHTKRGDVVVSSKLSTEQFTTPVRRNIGNLILFSAGGWNPPLKDPVGEKTVQVHRDSDIFSGSQFMTKQRRMSQSRVIAVETEGEGLFAAAHDMNIEWVIVKGISHFSDDSNTSDDSWKSFASIMAASVVSNMLNNPVVFKEWPHYEDLTAKNQPGKQMPDSVLLEECQKQLRSLYETSSKVRIIPWDQNSAVHIDKIYTDLSWIMDDRTPRGVIQENLDHYTEIFAHREPRRAPKRILVYGQPGIGKTVFTKKATFDWSQQRYSETLGAFDLVLLVRLRDVSDLQDVSSILRVSEVLDSNGSISVDNLYDYVCRHQEKVLLILDGYDEYVYNSKNESPVFKIWKKSQLRDCCVVITSREMKAETLRNGSDAQFKIDGFNDERQVEFARRFLKDDEDVREFFEYLEDHDLIDLAQIPLLLLMLCLLWTKTEREALPKERAHIFAQFVKTLFDHLREKQSAESVVVKDYSDELYALGRLAFEALLQGQLYFPVSQLPAGYSLIERLIEVGLFQVLNMASLNPEKGVYFIHKSVQEYLAGNFLKEELTSKKAEGTNSLSKVDSVEKIFEINEALKFAVELSEEAARDILIQLGMAAKKEELTEFKFDNETPSENDLSEEQTDFINLCNELFFYCSAETRKNLFPTFLSSLGGVLVINEEQLNVIVQEKLVQTTEKTPNYVFFTENSEEDYTEQDYSNFIILLHQLNAVIVSSVGEKKASEFLSNSTWRHISEFFLKKEENNTHLYLAKIVKDKVFDIPFPCDIIKALISKQETTKKTNMNGDESSEESSSSCCSKRHGLSRVRRIVANDVNRSEVELMSEMRPFITAPHEIHVMGEDGEVYDAEVTESLLRSIQVTHKLKTLTLHRINVTSSPAVEFINNLFKKAPNLESLDMSHNPLLGAGVDSLIKHLSCAPHLEELYLTDVKMTPQQVMDLSSAIKQHGNNTDLESEYHVFEETGNPKPEHEWPSEEDWKRRYPSLFSHSSNELHRQRQQIPAETPLSIHDSPFPADDQDTVGRTFSASPDPTVEPMLTEASIPTAHGSSHGLVPQVQYSEHFSSPDIHTHHHSAPSTIFTPGGSLSSDPHLISGPGPSTVTQEEPIDKVMRPDKSDGPNSHCCSCLLV</sequence>
<dbReference type="Pfam" id="PF05729">
    <property type="entry name" value="NACHT"/>
    <property type="match status" value="1"/>
</dbReference>
<evidence type="ECO:0000256" key="3">
    <source>
        <dbReference type="SAM" id="MobiDB-lite"/>
    </source>
</evidence>
<dbReference type="SUPFAM" id="SSF52540">
    <property type="entry name" value="P-loop containing nucleoside triphosphate hydrolases"/>
    <property type="match status" value="1"/>
</dbReference>
<feature type="compositionally biased region" description="Basic residues" evidence="3">
    <location>
        <begin position="1"/>
        <end position="10"/>
    </location>
</feature>
<evidence type="ECO:0000256" key="1">
    <source>
        <dbReference type="ARBA" id="ARBA00022741"/>
    </source>
</evidence>
<feature type="domain" description="NACHT" evidence="4">
    <location>
        <begin position="379"/>
        <end position="502"/>
    </location>
</feature>
<feature type="region of interest" description="Disordered" evidence="3">
    <location>
        <begin position="915"/>
        <end position="934"/>
    </location>
</feature>
<accession>A0ABN8S5D7</accession>
<feature type="region of interest" description="Disordered" evidence="3">
    <location>
        <begin position="1124"/>
        <end position="1170"/>
    </location>
</feature>
<feature type="compositionally biased region" description="Polar residues" evidence="3">
    <location>
        <begin position="1209"/>
        <end position="1222"/>
    </location>
</feature>
<dbReference type="InterPro" id="IPR007111">
    <property type="entry name" value="NACHT_NTPase"/>
</dbReference>
<dbReference type="PANTHER" id="PTHR46312">
    <property type="entry name" value="NACHT DOMAIN-CONTAINING PROTEIN"/>
    <property type="match status" value="1"/>
</dbReference>
<comment type="caution">
    <text evidence="5">The sequence shown here is derived from an EMBL/GenBank/DDBJ whole genome shotgun (WGS) entry which is preliminary data.</text>
</comment>
<keyword evidence="6" id="KW-1185">Reference proteome</keyword>
<dbReference type="InterPro" id="IPR035994">
    <property type="entry name" value="Nucleoside_phosphorylase_sf"/>
</dbReference>
<evidence type="ECO:0000313" key="6">
    <source>
        <dbReference type="Proteomes" id="UP001159405"/>
    </source>
</evidence>
<proteinExistence type="predicted"/>
<feature type="region of interest" description="Disordered" evidence="3">
    <location>
        <begin position="1"/>
        <end position="34"/>
    </location>
</feature>
<dbReference type="InterPro" id="IPR027417">
    <property type="entry name" value="P-loop_NTPase"/>
</dbReference>
<evidence type="ECO:0000259" key="4">
    <source>
        <dbReference type="PROSITE" id="PS50837"/>
    </source>
</evidence>
<dbReference type="PANTHER" id="PTHR46312:SF2">
    <property type="entry name" value="NUCLEOTIDE-BINDING OLIGOMERIZATION DOMAIN-CONTAINING PROTEIN 2-LIKE"/>
    <property type="match status" value="1"/>
</dbReference>
<dbReference type="InterPro" id="IPR032675">
    <property type="entry name" value="LRR_dom_sf"/>
</dbReference>
<protein>
    <recommendedName>
        <fullName evidence="4">NACHT domain-containing protein</fullName>
    </recommendedName>
</protein>
<keyword evidence="1" id="KW-0547">Nucleotide-binding</keyword>
<dbReference type="Gene3D" id="3.40.50.1580">
    <property type="entry name" value="Nucleoside phosphorylase domain"/>
    <property type="match status" value="1"/>
</dbReference>
<dbReference type="PROSITE" id="PS50837">
    <property type="entry name" value="NACHT"/>
    <property type="match status" value="1"/>
</dbReference>
<name>A0ABN8S5D7_9CNID</name>
<feature type="region of interest" description="Disordered" evidence="3">
    <location>
        <begin position="1200"/>
        <end position="1239"/>
    </location>
</feature>
<dbReference type="Gene3D" id="3.40.50.300">
    <property type="entry name" value="P-loop containing nucleotide triphosphate hydrolases"/>
    <property type="match status" value="1"/>
</dbReference>
<organism evidence="5 6">
    <name type="scientific">Porites lobata</name>
    <dbReference type="NCBI Taxonomy" id="104759"/>
    <lineage>
        <taxon>Eukaryota</taxon>
        <taxon>Metazoa</taxon>
        <taxon>Cnidaria</taxon>
        <taxon>Anthozoa</taxon>
        <taxon>Hexacorallia</taxon>
        <taxon>Scleractinia</taxon>
        <taxon>Fungiina</taxon>
        <taxon>Poritidae</taxon>
        <taxon>Porites</taxon>
    </lineage>
</organism>
<dbReference type="Proteomes" id="UP001159405">
    <property type="component" value="Unassembled WGS sequence"/>
</dbReference>
<evidence type="ECO:0000313" key="5">
    <source>
        <dbReference type="EMBL" id="CAH3186134.1"/>
    </source>
</evidence>
<dbReference type="Gene3D" id="3.80.10.10">
    <property type="entry name" value="Ribonuclease Inhibitor"/>
    <property type="match status" value="1"/>
</dbReference>
<dbReference type="SUPFAM" id="SSF53167">
    <property type="entry name" value="Purine and uridine phosphorylases"/>
    <property type="match status" value="1"/>
</dbReference>
<keyword evidence="2" id="KW-0067">ATP-binding</keyword>
<gene>
    <name evidence="5" type="ORF">PLOB_00034171</name>
</gene>
<evidence type="ECO:0000256" key="2">
    <source>
        <dbReference type="ARBA" id="ARBA00022840"/>
    </source>
</evidence>
<reference evidence="5 6" key="1">
    <citation type="submission" date="2022-05" db="EMBL/GenBank/DDBJ databases">
        <authorList>
            <consortium name="Genoscope - CEA"/>
            <person name="William W."/>
        </authorList>
    </citation>
    <scope>NUCLEOTIDE SEQUENCE [LARGE SCALE GENOMIC DNA]</scope>
</reference>